<keyword evidence="7 14" id="KW-1133">Transmembrane helix</keyword>
<proteinExistence type="inferred from homology"/>
<evidence type="ECO:0000313" key="16">
    <source>
        <dbReference type="Proteomes" id="UP000631114"/>
    </source>
</evidence>
<evidence type="ECO:0000256" key="14">
    <source>
        <dbReference type="SAM" id="Phobius"/>
    </source>
</evidence>
<organism evidence="15 16">
    <name type="scientific">Coptis chinensis</name>
    <dbReference type="NCBI Taxonomy" id="261450"/>
    <lineage>
        <taxon>Eukaryota</taxon>
        <taxon>Viridiplantae</taxon>
        <taxon>Streptophyta</taxon>
        <taxon>Embryophyta</taxon>
        <taxon>Tracheophyta</taxon>
        <taxon>Spermatophyta</taxon>
        <taxon>Magnoliopsida</taxon>
        <taxon>Ranunculales</taxon>
        <taxon>Ranunculaceae</taxon>
        <taxon>Coptidoideae</taxon>
        <taxon>Coptis</taxon>
    </lineage>
</organism>
<keyword evidence="8 13" id="KW-0560">Oxidoreductase</keyword>
<evidence type="ECO:0000256" key="12">
    <source>
        <dbReference type="PIRSR" id="PIRSR602401-1"/>
    </source>
</evidence>
<gene>
    <name evidence="15" type="ORF">IFM89_017226</name>
</gene>
<evidence type="ECO:0000256" key="9">
    <source>
        <dbReference type="ARBA" id="ARBA00023004"/>
    </source>
</evidence>
<keyword evidence="6 12" id="KW-0479">Metal-binding</keyword>
<reference evidence="15 16" key="1">
    <citation type="submission" date="2020-10" db="EMBL/GenBank/DDBJ databases">
        <title>The Coptis chinensis genome and diversification of protoberbering-type alkaloids.</title>
        <authorList>
            <person name="Wang B."/>
            <person name="Shu S."/>
            <person name="Song C."/>
            <person name="Liu Y."/>
        </authorList>
    </citation>
    <scope>NUCLEOTIDE SEQUENCE [LARGE SCALE GENOMIC DNA]</scope>
    <source>
        <strain evidence="15">HL-2020</strain>
        <tissue evidence="15">Leaf</tissue>
    </source>
</reference>
<comment type="caution">
    <text evidence="15">The sequence shown here is derived from an EMBL/GenBank/DDBJ whole genome shotgun (WGS) entry which is preliminary data.</text>
</comment>
<evidence type="ECO:0000256" key="4">
    <source>
        <dbReference type="ARBA" id="ARBA00022617"/>
    </source>
</evidence>
<dbReference type="GO" id="GO:0016705">
    <property type="term" value="F:oxidoreductase activity, acting on paired donors, with incorporation or reduction of molecular oxygen"/>
    <property type="evidence" value="ECO:0007669"/>
    <property type="project" value="InterPro"/>
</dbReference>
<dbReference type="EMBL" id="JADFTS010000007">
    <property type="protein sequence ID" value="KAF9597323.1"/>
    <property type="molecule type" value="Genomic_DNA"/>
</dbReference>
<evidence type="ECO:0000256" key="13">
    <source>
        <dbReference type="RuleBase" id="RU000461"/>
    </source>
</evidence>
<dbReference type="GO" id="GO:0044550">
    <property type="term" value="P:secondary metabolite biosynthetic process"/>
    <property type="evidence" value="ECO:0007669"/>
    <property type="project" value="UniProtKB-ARBA"/>
</dbReference>
<dbReference type="OrthoDB" id="1103324at2759"/>
<evidence type="ECO:0000256" key="2">
    <source>
        <dbReference type="ARBA" id="ARBA00004167"/>
    </source>
</evidence>
<protein>
    <recommendedName>
        <fullName evidence="17">Cytochrome P450</fullName>
    </recommendedName>
</protein>
<evidence type="ECO:0000256" key="10">
    <source>
        <dbReference type="ARBA" id="ARBA00023033"/>
    </source>
</evidence>
<comment type="subcellular location">
    <subcellularLocation>
        <location evidence="2">Membrane</location>
        <topology evidence="2">Single-pass membrane protein</topology>
    </subcellularLocation>
</comment>
<evidence type="ECO:0000256" key="3">
    <source>
        <dbReference type="ARBA" id="ARBA00010617"/>
    </source>
</evidence>
<dbReference type="AlphaFoldDB" id="A0A835LIY9"/>
<evidence type="ECO:0000256" key="7">
    <source>
        <dbReference type="ARBA" id="ARBA00022989"/>
    </source>
</evidence>
<keyword evidence="11 14" id="KW-0472">Membrane</keyword>
<dbReference type="PANTHER" id="PTHR47944:SF17">
    <property type="entry name" value="3,9-DIHYDROXYPTEROCARPAN 6A-MONOOXYGENASE"/>
    <property type="match status" value="1"/>
</dbReference>
<dbReference type="Pfam" id="PF00067">
    <property type="entry name" value="p450"/>
    <property type="match status" value="1"/>
</dbReference>
<dbReference type="InterPro" id="IPR036396">
    <property type="entry name" value="Cyt_P450_sf"/>
</dbReference>
<keyword evidence="4 12" id="KW-0349">Heme</keyword>
<keyword evidence="16" id="KW-1185">Reference proteome</keyword>
<dbReference type="InterPro" id="IPR002401">
    <property type="entry name" value="Cyt_P450_E_grp-I"/>
</dbReference>
<keyword evidence="10 13" id="KW-0503">Monooxygenase</keyword>
<dbReference type="PANTHER" id="PTHR47944">
    <property type="entry name" value="CYTOCHROME P450 98A9"/>
    <property type="match status" value="1"/>
</dbReference>
<evidence type="ECO:0000313" key="15">
    <source>
        <dbReference type="EMBL" id="KAF9597323.1"/>
    </source>
</evidence>
<dbReference type="PROSITE" id="PS00086">
    <property type="entry name" value="CYTOCHROME_P450"/>
    <property type="match status" value="1"/>
</dbReference>
<dbReference type="GO" id="GO:0004497">
    <property type="term" value="F:monooxygenase activity"/>
    <property type="evidence" value="ECO:0007669"/>
    <property type="project" value="UniProtKB-KW"/>
</dbReference>
<dbReference type="GO" id="GO:0020037">
    <property type="term" value="F:heme binding"/>
    <property type="evidence" value="ECO:0007669"/>
    <property type="project" value="InterPro"/>
</dbReference>
<dbReference type="CDD" id="cd20655">
    <property type="entry name" value="CYP93"/>
    <property type="match status" value="1"/>
</dbReference>
<feature type="binding site" description="axial binding residue" evidence="12">
    <location>
        <position position="486"/>
    </location>
    <ligand>
        <name>heme</name>
        <dbReference type="ChEBI" id="CHEBI:30413"/>
    </ligand>
    <ligandPart>
        <name>Fe</name>
        <dbReference type="ChEBI" id="CHEBI:18248"/>
    </ligandPart>
</feature>
<comment type="cofactor">
    <cofactor evidence="1 12">
        <name>heme</name>
        <dbReference type="ChEBI" id="CHEBI:30413"/>
    </cofactor>
</comment>
<dbReference type="InterPro" id="IPR001128">
    <property type="entry name" value="Cyt_P450"/>
</dbReference>
<keyword evidence="5 14" id="KW-0812">Transmembrane</keyword>
<feature type="transmembrane region" description="Helical" evidence="14">
    <location>
        <begin position="25"/>
        <end position="45"/>
    </location>
</feature>
<dbReference type="PRINTS" id="PR00463">
    <property type="entry name" value="EP450I"/>
</dbReference>
<name>A0A835LIY9_9MAGN</name>
<dbReference type="InterPro" id="IPR017972">
    <property type="entry name" value="Cyt_P450_CS"/>
</dbReference>
<evidence type="ECO:0000256" key="5">
    <source>
        <dbReference type="ARBA" id="ARBA00022692"/>
    </source>
</evidence>
<dbReference type="GO" id="GO:0005506">
    <property type="term" value="F:iron ion binding"/>
    <property type="evidence" value="ECO:0007669"/>
    <property type="project" value="InterPro"/>
</dbReference>
<dbReference type="GO" id="GO:0016020">
    <property type="term" value="C:membrane"/>
    <property type="evidence" value="ECO:0007669"/>
    <property type="project" value="UniProtKB-SubCell"/>
</dbReference>
<accession>A0A835LIY9</accession>
<evidence type="ECO:0000256" key="11">
    <source>
        <dbReference type="ARBA" id="ARBA00023136"/>
    </source>
</evidence>
<dbReference type="Proteomes" id="UP000631114">
    <property type="component" value="Unassembled WGS sequence"/>
</dbReference>
<comment type="similarity">
    <text evidence="3 13">Belongs to the cytochrome P450 family.</text>
</comment>
<evidence type="ECO:0000256" key="6">
    <source>
        <dbReference type="ARBA" id="ARBA00022723"/>
    </source>
</evidence>
<dbReference type="FunFam" id="1.10.630.10:FF:000019">
    <property type="entry name" value="Cytochrome P450 family protein"/>
    <property type="match status" value="1"/>
</dbReference>
<dbReference type="SUPFAM" id="SSF48264">
    <property type="entry name" value="Cytochrome P450"/>
    <property type="match status" value="1"/>
</dbReference>
<evidence type="ECO:0000256" key="1">
    <source>
        <dbReference type="ARBA" id="ARBA00001971"/>
    </source>
</evidence>
<dbReference type="Gene3D" id="1.10.630.10">
    <property type="entry name" value="Cytochrome P450"/>
    <property type="match status" value="1"/>
</dbReference>
<dbReference type="PRINTS" id="PR00385">
    <property type="entry name" value="P450"/>
</dbReference>
<evidence type="ECO:0008006" key="17">
    <source>
        <dbReference type="Google" id="ProtNLM"/>
    </source>
</evidence>
<keyword evidence="9 12" id="KW-0408">Iron</keyword>
<sequence length="552" mass="62985">MTPKLHFFFTLHPLPSNLISLAMELNIFFLLLIYILLLIISRFLLTRYRNHLVKSVNLPPSPIALPLLGHLYLLGPLLHQSFQNLSNKFGPLIHLQLGSLGPVVVASSPSMAREFLKTQELNFASRPRLLGSEYTGEGSSGFTFTPYGPYWKFMKKLCITELFSTKKLNYFSTIRHEEIRFFLISLLEKSKLDEPIDMEVALTALTNNIICRMAMSTRCSGSTNEAEECREIVKELIVVAGKLNLVHILGIFGSFDLFGYGKRLGEVHRRYMVMVERIMKDHEEKRKDHHRGAWECNEEDDLMDILMKISEDDKAEMQLSRDDIKAFLQWPVANTFLKLYQDIFAAGTETSSVALQWALAELINNPHVFKKAREEIESVVGTDKLVQESDIPNLPYIQAIVKETLRLHPTAPVILRECNKDCNIEGYDILNKTKIFINIWAIGRDPKYWENPLEFKPERFLNQEAFVDGKGVQFQLLPFGSGRRSCPGEPLALHVMHVTVASMVQCFDWRISGSIGKQAGVDMKERPGFTLRMASPLQCIPRSHCAPFYISS</sequence>
<evidence type="ECO:0000256" key="8">
    <source>
        <dbReference type="ARBA" id="ARBA00023002"/>
    </source>
</evidence>